<name>A0A422P7B3_9TRYP</name>
<evidence type="ECO:0000256" key="4">
    <source>
        <dbReference type="ARBA" id="ARBA00022842"/>
    </source>
</evidence>
<dbReference type="Pfam" id="PF08282">
    <property type="entry name" value="Hydrolase_3"/>
    <property type="match status" value="1"/>
</dbReference>
<dbReference type="InterPro" id="IPR023214">
    <property type="entry name" value="HAD_sf"/>
</dbReference>
<dbReference type="InterPro" id="IPR006379">
    <property type="entry name" value="HAD-SF_hydro_IIB"/>
</dbReference>
<evidence type="ECO:0000256" key="3">
    <source>
        <dbReference type="ARBA" id="ARBA00022801"/>
    </source>
</evidence>
<dbReference type="NCBIfam" id="TIGR01484">
    <property type="entry name" value="HAD-SF-IIB"/>
    <property type="match status" value="1"/>
</dbReference>
<organism evidence="6 7">
    <name type="scientific">Trypanosoma conorhini</name>
    <dbReference type="NCBI Taxonomy" id="83891"/>
    <lineage>
        <taxon>Eukaryota</taxon>
        <taxon>Discoba</taxon>
        <taxon>Euglenozoa</taxon>
        <taxon>Kinetoplastea</taxon>
        <taxon>Metakinetoplastina</taxon>
        <taxon>Trypanosomatida</taxon>
        <taxon>Trypanosomatidae</taxon>
        <taxon>Trypanosoma</taxon>
    </lineage>
</organism>
<dbReference type="AlphaFoldDB" id="A0A422P7B3"/>
<accession>A0A422P7B3</accession>
<proteinExistence type="inferred from homology"/>
<dbReference type="NCBIfam" id="TIGR00099">
    <property type="entry name" value="Cof-subfamily"/>
    <property type="match status" value="1"/>
</dbReference>
<dbReference type="PROSITE" id="PS01229">
    <property type="entry name" value="COF_2"/>
    <property type="match status" value="1"/>
</dbReference>
<reference evidence="6 7" key="1">
    <citation type="journal article" date="2018" name="BMC Genomics">
        <title>Genomic comparison of Trypanosoma conorhini and Trypanosoma rangeli to Trypanosoma cruzi strains of high and low virulence.</title>
        <authorList>
            <person name="Bradwell K.R."/>
            <person name="Koparde V.N."/>
            <person name="Matveyev A.V."/>
            <person name="Serrano M.G."/>
            <person name="Alves J.M."/>
            <person name="Parikh H."/>
            <person name="Huang B."/>
            <person name="Lee V."/>
            <person name="Espinosa-Alvarez O."/>
            <person name="Ortiz P.A."/>
            <person name="Costa-Martins A.G."/>
            <person name="Teixeira M.M."/>
            <person name="Buck G.A."/>
        </authorList>
    </citation>
    <scope>NUCLEOTIDE SEQUENCE [LARGE SCALE GENOMIC DNA]</scope>
    <source>
        <strain evidence="6 7">025E</strain>
    </source>
</reference>
<dbReference type="SFLD" id="SFLDG01140">
    <property type="entry name" value="C2.B:_Phosphomannomutase_and_P"/>
    <property type="match status" value="1"/>
</dbReference>
<gene>
    <name evidence="6" type="ORF">Tco025E_06151</name>
</gene>
<evidence type="ECO:0000313" key="7">
    <source>
        <dbReference type="Proteomes" id="UP000284403"/>
    </source>
</evidence>
<dbReference type="RefSeq" id="XP_029226869.1">
    <property type="nucleotide sequence ID" value="XM_029373039.1"/>
</dbReference>
<comment type="caution">
    <text evidence="6">The sequence shown here is derived from an EMBL/GenBank/DDBJ whole genome shotgun (WGS) entry which is preliminary data.</text>
</comment>
<dbReference type="SUPFAM" id="SSF56784">
    <property type="entry name" value="HAD-like"/>
    <property type="match status" value="1"/>
</dbReference>
<dbReference type="PANTHER" id="PTHR47267:SF5">
    <property type="entry name" value="DEHALOGENASE-LIKE HYDROLASE, PUTATIVE-RELATED"/>
    <property type="match status" value="1"/>
</dbReference>
<dbReference type="SFLD" id="SFLDS00003">
    <property type="entry name" value="Haloacid_Dehalogenase"/>
    <property type="match status" value="1"/>
</dbReference>
<dbReference type="OrthoDB" id="27226at2759"/>
<evidence type="ECO:0000256" key="2">
    <source>
        <dbReference type="ARBA" id="ARBA00022723"/>
    </source>
</evidence>
<sequence length="278" mass="31133">MAFRAVITDLDGTLFNEFHEVSEYTAETLRLLRKKGIPIVFATGRPHPDVFHTVDNCGLEGGYLITSNGARVFDPQRRVIASHDLEPDVVAELLAIKLDDEDAAAFAGEKQPLFTANMYQHEAWVTNHGLERMLTAYPRSGFRYEEVDLTTHPRDGVHAVFYVGKEEVLVRLEKVLKREFEGRVEHNLSVRTVLDAVRPGVNKGKALCEVAQLLGLSEKDFIAFGDGMNDRKMLQLAGKGCIMDNAQARLKEALPQLEVIGRNTEDAVAKKLREVFDL</sequence>
<dbReference type="InterPro" id="IPR000150">
    <property type="entry name" value="Cof"/>
</dbReference>
<dbReference type="GO" id="GO:0046872">
    <property type="term" value="F:metal ion binding"/>
    <property type="evidence" value="ECO:0007669"/>
    <property type="project" value="UniProtKB-KW"/>
</dbReference>
<comment type="cofactor">
    <cofactor evidence="1">
        <name>Mg(2+)</name>
        <dbReference type="ChEBI" id="CHEBI:18420"/>
    </cofactor>
</comment>
<dbReference type="GO" id="GO:0016787">
    <property type="term" value="F:hydrolase activity"/>
    <property type="evidence" value="ECO:0007669"/>
    <property type="project" value="UniProtKB-KW"/>
</dbReference>
<evidence type="ECO:0000313" key="6">
    <source>
        <dbReference type="EMBL" id="RNF13603.1"/>
    </source>
</evidence>
<dbReference type="InterPro" id="IPR036412">
    <property type="entry name" value="HAD-like_sf"/>
</dbReference>
<dbReference type="CDD" id="cd07516">
    <property type="entry name" value="HAD_Pase"/>
    <property type="match status" value="1"/>
</dbReference>
<dbReference type="Gene3D" id="3.40.50.1000">
    <property type="entry name" value="HAD superfamily/HAD-like"/>
    <property type="match status" value="1"/>
</dbReference>
<dbReference type="PANTHER" id="PTHR47267">
    <property type="match status" value="1"/>
</dbReference>
<dbReference type="Proteomes" id="UP000284403">
    <property type="component" value="Unassembled WGS sequence"/>
</dbReference>
<dbReference type="EMBL" id="MKKU01000398">
    <property type="protein sequence ID" value="RNF13603.1"/>
    <property type="molecule type" value="Genomic_DNA"/>
</dbReference>
<keyword evidence="3 6" id="KW-0378">Hydrolase</keyword>
<evidence type="ECO:0000256" key="5">
    <source>
        <dbReference type="ARBA" id="ARBA00034778"/>
    </source>
</evidence>
<keyword evidence="7" id="KW-1185">Reference proteome</keyword>
<keyword evidence="2" id="KW-0479">Metal-binding</keyword>
<protein>
    <submittedName>
        <fullName evidence="6">Haloacid dehalogenase-like hydrolase</fullName>
    </submittedName>
</protein>
<keyword evidence="4" id="KW-0460">Magnesium</keyword>
<dbReference type="GeneID" id="40319762"/>
<evidence type="ECO:0000256" key="1">
    <source>
        <dbReference type="ARBA" id="ARBA00001946"/>
    </source>
</evidence>
<comment type="similarity">
    <text evidence="5">Belongs to the HAD-like hydrolase superfamily. Cof family.</text>
</comment>
<dbReference type="Gene3D" id="3.30.1240.10">
    <property type="match status" value="1"/>
</dbReference>